<dbReference type="EMBL" id="PEDL01000001">
    <property type="protein sequence ID" value="PHV72159.1"/>
    <property type="molecule type" value="Genomic_DNA"/>
</dbReference>
<sequence>MGKNKQRKQIPFNPPVRHPQNMVAMAKQLEKEIDTARLESSNQTLNLCASAFIIVLKEFYDFDNEKLQDTMNKVFEQLELCGKELVTLDQMMDLCEEYGIEVKKDAEKMESIGKQMQNKLKVYQLLDRGITEVEDIARESKLSTREASAYRWQYNKIKYGKDYEGDAEMATKKEDAMRLYKKGYTVNQVMDELQITKGSAFNYQTEYKKTLGMVASNEKPKTADELADALFGNEEEPSIEKKHYEVPKGDEDSEKPIQAIEEQPKPSKVKRKLQELSRTVTYKGEFGEYEVSNKVVVVRFEDSEMSLDKNTISGLIEELTELSLTM</sequence>
<reference evidence="1" key="1">
    <citation type="submission" date="2017-10" db="EMBL/GenBank/DDBJ databases">
        <title>Genome sequence of cellulolytic Lachnospiraceae bacterium XHS1971 isolated from hotspring sediment.</title>
        <authorList>
            <person name="Vasudevan G."/>
            <person name="Joshi A.J."/>
            <person name="Hivarkar S."/>
            <person name="Lanjekar V.B."/>
            <person name="Dhakephalkar P.K."/>
            <person name="Dagar S."/>
        </authorList>
    </citation>
    <scope>NUCLEOTIDE SEQUENCE</scope>
    <source>
        <strain evidence="1">XHS1971</strain>
    </source>
</reference>
<protein>
    <submittedName>
        <fullName evidence="1">Uncharacterized protein</fullName>
    </submittedName>
</protein>
<keyword evidence="2" id="KW-1185">Reference proteome</keyword>
<evidence type="ECO:0000313" key="2">
    <source>
        <dbReference type="Proteomes" id="UP000224460"/>
    </source>
</evidence>
<gene>
    <name evidence="1" type="ORF">CS063_01405</name>
</gene>
<proteinExistence type="predicted"/>
<dbReference type="Proteomes" id="UP000224460">
    <property type="component" value="Unassembled WGS sequence"/>
</dbReference>
<evidence type="ECO:0000313" key="1">
    <source>
        <dbReference type="EMBL" id="PHV72159.1"/>
    </source>
</evidence>
<organism evidence="1 2">
    <name type="scientific">Sporanaerobium hydrogeniformans</name>
    <dbReference type="NCBI Taxonomy" id="3072179"/>
    <lineage>
        <taxon>Bacteria</taxon>
        <taxon>Bacillati</taxon>
        <taxon>Bacillota</taxon>
        <taxon>Clostridia</taxon>
        <taxon>Lachnospirales</taxon>
        <taxon>Lachnospiraceae</taxon>
        <taxon>Sporanaerobium</taxon>
    </lineage>
</organism>
<name>A0AC61DG12_9FIRM</name>
<comment type="caution">
    <text evidence="1">The sequence shown here is derived from an EMBL/GenBank/DDBJ whole genome shotgun (WGS) entry which is preliminary data.</text>
</comment>
<accession>A0AC61DG12</accession>